<reference evidence="1" key="2">
    <citation type="submission" date="2021-02" db="EMBL/GenBank/DDBJ databases">
        <authorList>
            <person name="Kimball J.A."/>
            <person name="Haas M.W."/>
            <person name="Macchietto M."/>
            <person name="Kono T."/>
            <person name="Duquette J."/>
            <person name="Shao M."/>
        </authorList>
    </citation>
    <scope>NUCLEOTIDE SEQUENCE</scope>
    <source>
        <tissue evidence="1">Fresh leaf tissue</tissue>
    </source>
</reference>
<keyword evidence="2" id="KW-1185">Reference proteome</keyword>
<reference evidence="1" key="1">
    <citation type="journal article" date="2021" name="bioRxiv">
        <title>Whole Genome Assembly and Annotation of Northern Wild Rice, Zizania palustris L., Supports a Whole Genome Duplication in the Zizania Genus.</title>
        <authorList>
            <person name="Haas M."/>
            <person name="Kono T."/>
            <person name="Macchietto M."/>
            <person name="Millas R."/>
            <person name="McGilp L."/>
            <person name="Shao M."/>
            <person name="Duquette J."/>
            <person name="Hirsch C.N."/>
            <person name="Kimball J."/>
        </authorList>
    </citation>
    <scope>NUCLEOTIDE SEQUENCE</scope>
    <source>
        <tissue evidence="1">Fresh leaf tissue</tissue>
    </source>
</reference>
<comment type="caution">
    <text evidence="1">The sequence shown here is derived from an EMBL/GenBank/DDBJ whole genome shotgun (WGS) entry which is preliminary data.</text>
</comment>
<sequence length="108" mass="11096">MGPLREGRGAGRADMSNLPNVVSALPFGKSPGNCDSSSYDGFSSSAGSLSSLSATATTFAAWRGSGGRSDASWRHKASSAFSRAFSVARASSWLPLPPEAVSGSRERP</sequence>
<proteinExistence type="predicted"/>
<organism evidence="1 2">
    <name type="scientific">Zizania palustris</name>
    <name type="common">Northern wild rice</name>
    <dbReference type="NCBI Taxonomy" id="103762"/>
    <lineage>
        <taxon>Eukaryota</taxon>
        <taxon>Viridiplantae</taxon>
        <taxon>Streptophyta</taxon>
        <taxon>Embryophyta</taxon>
        <taxon>Tracheophyta</taxon>
        <taxon>Spermatophyta</taxon>
        <taxon>Magnoliopsida</taxon>
        <taxon>Liliopsida</taxon>
        <taxon>Poales</taxon>
        <taxon>Poaceae</taxon>
        <taxon>BOP clade</taxon>
        <taxon>Oryzoideae</taxon>
        <taxon>Oryzeae</taxon>
        <taxon>Zizaniinae</taxon>
        <taxon>Zizania</taxon>
    </lineage>
</organism>
<dbReference type="Proteomes" id="UP000729402">
    <property type="component" value="Unassembled WGS sequence"/>
</dbReference>
<dbReference type="AlphaFoldDB" id="A0A8J6C6F3"/>
<evidence type="ECO:0000313" key="2">
    <source>
        <dbReference type="Proteomes" id="UP000729402"/>
    </source>
</evidence>
<evidence type="ECO:0000313" key="1">
    <source>
        <dbReference type="EMBL" id="KAG8100843.1"/>
    </source>
</evidence>
<protein>
    <submittedName>
        <fullName evidence="1">Uncharacterized protein</fullName>
    </submittedName>
</protein>
<gene>
    <name evidence="1" type="ORF">GUJ93_ZPchr0013g34161</name>
</gene>
<dbReference type="EMBL" id="JAAALK010000079">
    <property type="protein sequence ID" value="KAG8100843.1"/>
    <property type="molecule type" value="Genomic_DNA"/>
</dbReference>
<name>A0A8J6C6F3_ZIZPA</name>
<accession>A0A8J6C6F3</accession>